<dbReference type="SUPFAM" id="SSF56935">
    <property type="entry name" value="Porins"/>
    <property type="match status" value="1"/>
</dbReference>
<reference evidence="3 4" key="1">
    <citation type="submission" date="2020-10" db="EMBL/GenBank/DDBJ databases">
        <title>Complete genome sequence of Paludibaculum fermentans P105T, a facultatively anaerobic acidobacterium capable of dissimilatory Fe(III) reduction.</title>
        <authorList>
            <person name="Dedysh S.N."/>
            <person name="Beletsky A.V."/>
            <person name="Kulichevskaya I.S."/>
            <person name="Mardanov A.V."/>
            <person name="Ravin N.V."/>
        </authorList>
    </citation>
    <scope>NUCLEOTIDE SEQUENCE [LARGE SCALE GENOMIC DNA]</scope>
    <source>
        <strain evidence="3 4">P105</strain>
    </source>
</reference>
<gene>
    <name evidence="3" type="ORF">IRI77_00320</name>
</gene>
<feature type="transmembrane region" description="Helical" evidence="1">
    <location>
        <begin position="45"/>
        <end position="67"/>
    </location>
</feature>
<dbReference type="PANTHER" id="PTHR30069">
    <property type="entry name" value="TONB-DEPENDENT OUTER MEMBRANE RECEPTOR"/>
    <property type="match status" value="1"/>
</dbReference>
<dbReference type="KEGG" id="pfer:IRI77_00320"/>
<feature type="domain" description="TonB-dependent transporter Oar-like beta-barrel" evidence="2">
    <location>
        <begin position="287"/>
        <end position="1202"/>
    </location>
</feature>
<evidence type="ECO:0000256" key="1">
    <source>
        <dbReference type="SAM" id="Phobius"/>
    </source>
</evidence>
<evidence type="ECO:0000313" key="4">
    <source>
        <dbReference type="Proteomes" id="UP000593892"/>
    </source>
</evidence>
<dbReference type="GO" id="GO:0044718">
    <property type="term" value="P:siderophore transmembrane transport"/>
    <property type="evidence" value="ECO:0007669"/>
    <property type="project" value="TreeGrafter"/>
</dbReference>
<dbReference type="InterPro" id="IPR057601">
    <property type="entry name" value="Oar-like_b-barrel"/>
</dbReference>
<dbReference type="Proteomes" id="UP000593892">
    <property type="component" value="Chromosome"/>
</dbReference>
<evidence type="ECO:0000313" key="3">
    <source>
        <dbReference type="EMBL" id="QOY88444.1"/>
    </source>
</evidence>
<keyword evidence="4" id="KW-1185">Reference proteome</keyword>
<keyword evidence="1" id="KW-1133">Transmembrane helix</keyword>
<accession>A0A7S7NRL8</accession>
<sequence>MEPEYLYNSLRAVSPGPDPSHRNCPSVRAVNPNCKLLSITRALTFILAIMLLLPASAATGGSLAGVVTDGSRLVIPGVSVSATNFATGIVQHTLTNDAGFYAFPVLPVGTYELTIEHPGFKPYKQTGIDLRSDGAVKLDVPLEIGPRSEVVVVTEALAQVETANTQLGDVIRGSKMTGIPVNGRSYTDLLALQPGVTPVSAKQPNAVMMSGCASAPPSGDSNPGDMSVSGQRETANGFAVNGSSVQETFNMFAAVVPNLDSIEEFRVLTGSFDAEYGNYSGGQIVVTTKSGTNERHGSAFEFARDTNLAARNFFAPTRAKYDRHQFGGTLGGALRKDSAFFFIDYQGTRMTRGVDTGLISVPSPQNREGDFSANSDRLTGTVNGQYWANRLTSKLGYAVSPGMPYYTAGCTNTAQCVFPNAKIPKSIWSAPARNLLSYIPLPNQGSNIFSTANQDQTLRDDKGAARVDFNTRWGALSGYYFSDDYTFDNPYPTGQGGANVPGFNALSLGRAQMAAIGLTTTLSPTSTNELRLSYMRTANNIGQPVGGVGPTLASQGFVDENGQPGIVALAPEIEGIENIAFNDFTIGVNVTGVRQANNTFQVSDTYAKVLGRHLLKFGGNVHFDQINIAPNATYNGTFMFQGTETGSDFADYLLGIASVYAQGDSKHFYPRNKYIGLYAQDRWQVHSTLTLNYGLRWDVLPPWSEKYNQLQTAVLGQQSIVYPNAPNGLVFPGDPGVPSTLAPTRYNNFAPRIGLAWAPAFENGLLGRLFGTGQKTSIRAGFGLYYTAIEGLSAGIMSANPPYGMDFDSFGPPLFETPFVIAATGENVGQRFPSSIATPGASAQNPNTSVDWSRYLPVAHMPGYFNQNVTPYTSSYMFSLQREVARDTTLSLSYVGSQAHHLLVLVAANPGNAGLCVSLSRPEDVMPGTATCGPFGENNTYYARDGRVYRGTRGPFSSDFAGFTHQKTIGNSNFNALEASLRHTGRQGDLLVGYTYGKSLDQSSSLSESINPFNGGLSKAVSAFDLRHNLVASYHWMLPLPRLLGMRNAWIEGWSLSGITRLSSGLPVTMFNNNDTSLIGSIPNGINSDGLDTPDVRHGDLAINTDPRNGRSAFDTSLFSLPALGTMGTAARRFFYGPGMLNFDAALLRTVRLSETRSLDLRLEAFNVSNHAQFFGAAVVNGNISSPTFGRILSATAPRVIQLGAKFRF</sequence>
<dbReference type="GO" id="GO:0009279">
    <property type="term" value="C:cell outer membrane"/>
    <property type="evidence" value="ECO:0007669"/>
    <property type="project" value="TreeGrafter"/>
</dbReference>
<dbReference type="EMBL" id="CP063849">
    <property type="protein sequence ID" value="QOY88444.1"/>
    <property type="molecule type" value="Genomic_DNA"/>
</dbReference>
<protein>
    <submittedName>
        <fullName evidence="3">TonB-dependent receptor</fullName>
    </submittedName>
</protein>
<dbReference type="SUPFAM" id="SSF49464">
    <property type="entry name" value="Carboxypeptidase regulatory domain-like"/>
    <property type="match status" value="1"/>
</dbReference>
<dbReference type="Gene3D" id="2.60.40.1120">
    <property type="entry name" value="Carboxypeptidase-like, regulatory domain"/>
    <property type="match status" value="1"/>
</dbReference>
<dbReference type="PANTHER" id="PTHR30069:SF46">
    <property type="entry name" value="OAR PROTEIN"/>
    <property type="match status" value="1"/>
</dbReference>
<proteinExistence type="predicted"/>
<evidence type="ECO:0000259" key="2">
    <source>
        <dbReference type="Pfam" id="PF25183"/>
    </source>
</evidence>
<organism evidence="3 4">
    <name type="scientific">Paludibaculum fermentans</name>
    <dbReference type="NCBI Taxonomy" id="1473598"/>
    <lineage>
        <taxon>Bacteria</taxon>
        <taxon>Pseudomonadati</taxon>
        <taxon>Acidobacteriota</taxon>
        <taxon>Terriglobia</taxon>
        <taxon>Bryobacterales</taxon>
        <taxon>Bryobacteraceae</taxon>
        <taxon>Paludibaculum</taxon>
    </lineage>
</organism>
<dbReference type="Pfam" id="PF13620">
    <property type="entry name" value="CarboxypepD_reg"/>
    <property type="match status" value="1"/>
</dbReference>
<dbReference type="Pfam" id="PF25183">
    <property type="entry name" value="OMP_b-brl_4"/>
    <property type="match status" value="1"/>
</dbReference>
<name>A0A7S7NRL8_PALFE</name>
<keyword evidence="1" id="KW-0472">Membrane</keyword>
<dbReference type="InterPro" id="IPR039426">
    <property type="entry name" value="TonB-dep_rcpt-like"/>
</dbReference>
<dbReference type="InterPro" id="IPR008969">
    <property type="entry name" value="CarboxyPept-like_regulatory"/>
</dbReference>
<keyword evidence="1" id="KW-0812">Transmembrane</keyword>
<keyword evidence="3" id="KW-0675">Receptor</keyword>
<dbReference type="AlphaFoldDB" id="A0A7S7NRL8"/>
<dbReference type="GO" id="GO:0015344">
    <property type="term" value="F:siderophore uptake transmembrane transporter activity"/>
    <property type="evidence" value="ECO:0007669"/>
    <property type="project" value="TreeGrafter"/>
</dbReference>